<dbReference type="Pfam" id="PF03070">
    <property type="entry name" value="TENA_THI-4"/>
    <property type="match status" value="1"/>
</dbReference>
<feature type="region of interest" description="Disordered" evidence="1">
    <location>
        <begin position="1"/>
        <end position="34"/>
    </location>
</feature>
<dbReference type="EMBL" id="JAQQWP010000006">
    <property type="protein sequence ID" value="KAK8115352.1"/>
    <property type="molecule type" value="Genomic_DNA"/>
</dbReference>
<dbReference type="GO" id="GO:0006772">
    <property type="term" value="P:thiamine metabolic process"/>
    <property type="evidence" value="ECO:0007669"/>
    <property type="project" value="UniProtKB-ARBA"/>
</dbReference>
<dbReference type="Proteomes" id="UP001392437">
    <property type="component" value="Unassembled WGS sequence"/>
</dbReference>
<keyword evidence="4" id="KW-1185">Reference proteome</keyword>
<name>A0AAW0QYA4_9PEZI</name>
<dbReference type="InterPro" id="IPR016084">
    <property type="entry name" value="Haem_Oase-like_multi-hlx"/>
</dbReference>
<comment type="caution">
    <text evidence="3">The sequence shown here is derived from an EMBL/GenBank/DDBJ whole genome shotgun (WGS) entry which is preliminary data.</text>
</comment>
<protein>
    <recommendedName>
        <fullName evidence="2">Thiaminase-2/PQQC domain-containing protein</fullName>
    </recommendedName>
</protein>
<evidence type="ECO:0000256" key="1">
    <source>
        <dbReference type="SAM" id="MobiDB-lite"/>
    </source>
</evidence>
<feature type="domain" description="Thiaminase-2/PQQC" evidence="2">
    <location>
        <begin position="85"/>
        <end position="268"/>
    </location>
</feature>
<dbReference type="Gene3D" id="1.20.910.10">
    <property type="entry name" value="Heme oxygenase-like"/>
    <property type="match status" value="1"/>
</dbReference>
<evidence type="ECO:0000313" key="3">
    <source>
        <dbReference type="EMBL" id="KAK8115352.1"/>
    </source>
</evidence>
<dbReference type="SUPFAM" id="SSF48613">
    <property type="entry name" value="Heme oxygenase-like"/>
    <property type="match status" value="1"/>
</dbReference>
<evidence type="ECO:0000259" key="2">
    <source>
        <dbReference type="Pfam" id="PF03070"/>
    </source>
</evidence>
<evidence type="ECO:0000313" key="4">
    <source>
        <dbReference type="Proteomes" id="UP001392437"/>
    </source>
</evidence>
<proteinExistence type="predicted"/>
<organism evidence="3 4">
    <name type="scientific">Apiospora kogelbergensis</name>
    <dbReference type="NCBI Taxonomy" id="1337665"/>
    <lineage>
        <taxon>Eukaryota</taxon>
        <taxon>Fungi</taxon>
        <taxon>Dikarya</taxon>
        <taxon>Ascomycota</taxon>
        <taxon>Pezizomycotina</taxon>
        <taxon>Sordariomycetes</taxon>
        <taxon>Xylariomycetidae</taxon>
        <taxon>Amphisphaeriales</taxon>
        <taxon>Apiosporaceae</taxon>
        <taxon>Apiospora</taxon>
    </lineage>
</organism>
<gene>
    <name evidence="3" type="ORF">PG999_007421</name>
</gene>
<sequence>MATLISLPDNGSTSSELQGGRRSSGGDSGSITANECLRQNPDVMNGSLIDRLWRDNCDLVSKFLRNEFCTSQAQQHNDELFESSQYYSVQDYYYLLEYAQNEAFIWKSDLPQSELQLSTQMNRAIRSLQDGLEYSMEFRHNLTSPDHLNVSEKVVEAGHLQAAPLGYVKWLRESTELGWFGFQVAKIACSYGWGELAHQLLVSDNTNKRTKFFQEWIEPNADWSYGSRLSEHLEKVKAQYVTDETFEAYSLLFRQGISFEIGFFQSAIGKTLHDTA</sequence>
<dbReference type="InterPro" id="IPR004305">
    <property type="entry name" value="Thiaminase-2/PQQC"/>
</dbReference>
<accession>A0AAW0QYA4</accession>
<reference evidence="3 4" key="1">
    <citation type="submission" date="2023-01" db="EMBL/GenBank/DDBJ databases">
        <title>Analysis of 21 Apiospora genomes using comparative genomics revels a genus with tremendous synthesis potential of carbohydrate active enzymes and secondary metabolites.</title>
        <authorList>
            <person name="Sorensen T."/>
        </authorList>
    </citation>
    <scope>NUCLEOTIDE SEQUENCE [LARGE SCALE GENOMIC DNA]</scope>
    <source>
        <strain evidence="3 4">CBS 117206</strain>
    </source>
</reference>
<dbReference type="AlphaFoldDB" id="A0AAW0QYA4"/>